<protein>
    <submittedName>
        <fullName evidence="1">Uncharacterized protein</fullName>
    </submittedName>
</protein>
<organism evidence="1 2">
    <name type="scientific">Fusarium solani subsp. cucurbitae</name>
    <name type="common">Neocosmosporum cucurbitae</name>
    <dbReference type="NCBI Taxonomy" id="2747967"/>
    <lineage>
        <taxon>Eukaryota</taxon>
        <taxon>Fungi</taxon>
        <taxon>Dikarya</taxon>
        <taxon>Ascomycota</taxon>
        <taxon>Pezizomycotina</taxon>
        <taxon>Sordariomycetes</taxon>
        <taxon>Hypocreomycetidae</taxon>
        <taxon>Hypocreales</taxon>
        <taxon>Nectriaceae</taxon>
        <taxon>Fusarium</taxon>
        <taxon>Fusarium solani species complex</taxon>
    </lineage>
</organism>
<dbReference type="EMBL" id="CP090030">
    <property type="protein sequence ID" value="UPK89480.1"/>
    <property type="molecule type" value="Genomic_DNA"/>
</dbReference>
<sequence>MRLQLVLTVVSASALSGWPAVHAKAVPHNAPIVETSNGSYYGLHNSVYNQDIFLGIPFAQPPLNNLRFKPPQSLNTTWSGLRNATELGYSCVGYGEDTEVAAKNYTGEDCLSLNVVRPVGNWSNPLPVAVWIHGGGWYMGSSASSWYNTSFLVERSVQVDQPIIVVGINYRLAGWGFLWSDEVVKEGSTNVGLRDQRLALHWVKENIAAFGGDPSKITIFGESARGSYSVASHVLAYNGRDDGLFHAAIGQSGSPAGIGPWQPSIDKLSLATANLTQAVCPNAKNKLSCLRKADFATLNNAIRASLTLPLTGPPCGPVVDGDIVARPAFEQLRDGDFVKVPYLLGSNNDESGYYTPLGINREADLHNAMLSALVGVNFTEATELISQYPYTGIDLALPGISNTELNVTVGLQFKRLLTVATDLIFKAPTRYAAKSWQQHSFSNMYVYNANTSVAVGPRYFGAAHGFEMAYTFYNLNGTGWEGDEPPFLGGSPFEGRPKPYLDLAAVMSGMWVGFMNTGVPHYKDRK</sequence>
<dbReference type="Proteomes" id="UP000830768">
    <property type="component" value="Chromosome 1"/>
</dbReference>
<evidence type="ECO:0000313" key="2">
    <source>
        <dbReference type="Proteomes" id="UP000830768"/>
    </source>
</evidence>
<name>A0ACD3YKQ2_FUSSC</name>
<gene>
    <name evidence="1" type="ORF">LCI18_000415</name>
</gene>
<reference evidence="1" key="1">
    <citation type="submission" date="2021-11" db="EMBL/GenBank/DDBJ databases">
        <title>Fusarium solani-melongenae Genome sequencing and assembly.</title>
        <authorList>
            <person name="Xie S."/>
            <person name="Huang L."/>
            <person name="Zhang X."/>
        </authorList>
    </citation>
    <scope>NUCLEOTIDE SEQUENCE</scope>
    <source>
        <strain evidence="1">CRI 24-3</strain>
    </source>
</reference>
<evidence type="ECO:0000313" key="1">
    <source>
        <dbReference type="EMBL" id="UPK89480.1"/>
    </source>
</evidence>
<keyword evidence="2" id="KW-1185">Reference proteome</keyword>
<accession>A0ACD3YKQ2</accession>
<proteinExistence type="predicted"/>